<dbReference type="STRING" id="88036.D8QWW5"/>
<gene>
    <name evidence="2" type="ORF">SELMODRAFT_80582</name>
</gene>
<evidence type="ECO:0000313" key="3">
    <source>
        <dbReference type="Proteomes" id="UP000001514"/>
    </source>
</evidence>
<organism evidence="3">
    <name type="scientific">Selaginella moellendorffii</name>
    <name type="common">Spikemoss</name>
    <dbReference type="NCBI Taxonomy" id="88036"/>
    <lineage>
        <taxon>Eukaryota</taxon>
        <taxon>Viridiplantae</taxon>
        <taxon>Streptophyta</taxon>
        <taxon>Embryophyta</taxon>
        <taxon>Tracheophyta</taxon>
        <taxon>Lycopodiopsida</taxon>
        <taxon>Selaginellales</taxon>
        <taxon>Selaginellaceae</taxon>
        <taxon>Selaginella</taxon>
    </lineage>
</organism>
<dbReference type="HOGENOM" id="CLU_057216_0_0_1"/>
<dbReference type="Gramene" id="EFJ35710">
    <property type="protein sequence ID" value="EFJ35710"/>
    <property type="gene ID" value="SELMODRAFT_80582"/>
</dbReference>
<protein>
    <submittedName>
        <fullName evidence="2">Uncharacterized protein</fullName>
    </submittedName>
</protein>
<sequence length="296" mass="33315">MEGLQVLQDRATTVETLLAYLKSKARVMAVPRYAFASCGIRKKEGVGYVDKRGVPMADWLKGAATNPDENDCAGGARGLSDELVAAIESNVLRSLSERGEVEYVQRTTVAVAQVADAMEALLKRAIVAEAEVDVERVRARMSEEEVTRKSIQIEEMWCRVEEMERVAMGTSGILKEMQVKLEDMEMETSRQRHRANENEQELSKVRRDFGILRSSVDSLVKARETIRSMERRIEEVERISERLTARVGGLEAGKRNKEAEVQKLMLENDKLQARLDNKEAELAAVSEQVKMLARLS</sequence>
<name>D8QWW5_SELML</name>
<accession>D8QWW5</accession>
<dbReference type="Proteomes" id="UP000001514">
    <property type="component" value="Unassembled WGS sequence"/>
</dbReference>
<dbReference type="EMBL" id="GL377568">
    <property type="protein sequence ID" value="EFJ35710.1"/>
    <property type="molecule type" value="Genomic_DNA"/>
</dbReference>
<evidence type="ECO:0000313" key="2">
    <source>
        <dbReference type="EMBL" id="EFJ35710.1"/>
    </source>
</evidence>
<proteinExistence type="predicted"/>
<feature type="coiled-coil region" evidence="1">
    <location>
        <begin position="174"/>
        <end position="295"/>
    </location>
</feature>
<dbReference type="AlphaFoldDB" id="D8QWW5"/>
<keyword evidence="3" id="KW-1185">Reference proteome</keyword>
<keyword evidence="1" id="KW-0175">Coiled coil</keyword>
<reference evidence="2 3" key="1">
    <citation type="journal article" date="2011" name="Science">
        <title>The Selaginella genome identifies genetic changes associated with the evolution of vascular plants.</title>
        <authorList>
            <person name="Banks J.A."/>
            <person name="Nishiyama T."/>
            <person name="Hasebe M."/>
            <person name="Bowman J.L."/>
            <person name="Gribskov M."/>
            <person name="dePamphilis C."/>
            <person name="Albert V.A."/>
            <person name="Aono N."/>
            <person name="Aoyama T."/>
            <person name="Ambrose B.A."/>
            <person name="Ashton N.W."/>
            <person name="Axtell M.J."/>
            <person name="Barker E."/>
            <person name="Barker M.S."/>
            <person name="Bennetzen J.L."/>
            <person name="Bonawitz N.D."/>
            <person name="Chapple C."/>
            <person name="Cheng C."/>
            <person name="Correa L.G."/>
            <person name="Dacre M."/>
            <person name="DeBarry J."/>
            <person name="Dreyer I."/>
            <person name="Elias M."/>
            <person name="Engstrom E.M."/>
            <person name="Estelle M."/>
            <person name="Feng L."/>
            <person name="Finet C."/>
            <person name="Floyd S.K."/>
            <person name="Frommer W.B."/>
            <person name="Fujita T."/>
            <person name="Gramzow L."/>
            <person name="Gutensohn M."/>
            <person name="Harholt J."/>
            <person name="Hattori M."/>
            <person name="Heyl A."/>
            <person name="Hirai T."/>
            <person name="Hiwatashi Y."/>
            <person name="Ishikawa M."/>
            <person name="Iwata M."/>
            <person name="Karol K.G."/>
            <person name="Koehler B."/>
            <person name="Kolukisaoglu U."/>
            <person name="Kubo M."/>
            <person name="Kurata T."/>
            <person name="Lalonde S."/>
            <person name="Li K."/>
            <person name="Li Y."/>
            <person name="Litt A."/>
            <person name="Lyons E."/>
            <person name="Manning G."/>
            <person name="Maruyama T."/>
            <person name="Michael T.P."/>
            <person name="Mikami K."/>
            <person name="Miyazaki S."/>
            <person name="Morinaga S."/>
            <person name="Murata T."/>
            <person name="Mueller-Roeber B."/>
            <person name="Nelson D.R."/>
            <person name="Obara M."/>
            <person name="Oguri Y."/>
            <person name="Olmstead R.G."/>
            <person name="Onodera N."/>
            <person name="Petersen B.L."/>
            <person name="Pils B."/>
            <person name="Prigge M."/>
            <person name="Rensing S.A."/>
            <person name="Riano-Pachon D.M."/>
            <person name="Roberts A.W."/>
            <person name="Sato Y."/>
            <person name="Scheller H.V."/>
            <person name="Schulz B."/>
            <person name="Schulz C."/>
            <person name="Shakirov E.V."/>
            <person name="Shibagaki N."/>
            <person name="Shinohara N."/>
            <person name="Shippen D.E."/>
            <person name="Soerensen I."/>
            <person name="Sotooka R."/>
            <person name="Sugimoto N."/>
            <person name="Sugita M."/>
            <person name="Sumikawa N."/>
            <person name="Tanurdzic M."/>
            <person name="Theissen G."/>
            <person name="Ulvskov P."/>
            <person name="Wakazuki S."/>
            <person name="Weng J.K."/>
            <person name="Willats W.W."/>
            <person name="Wipf D."/>
            <person name="Wolf P.G."/>
            <person name="Yang L."/>
            <person name="Zimmer A.D."/>
            <person name="Zhu Q."/>
            <person name="Mitros T."/>
            <person name="Hellsten U."/>
            <person name="Loque D."/>
            <person name="Otillar R."/>
            <person name="Salamov A."/>
            <person name="Schmutz J."/>
            <person name="Shapiro H."/>
            <person name="Lindquist E."/>
            <person name="Lucas S."/>
            <person name="Rokhsar D."/>
            <person name="Grigoriev I.V."/>
        </authorList>
    </citation>
    <scope>NUCLEOTIDE SEQUENCE [LARGE SCALE GENOMIC DNA]</scope>
</reference>
<dbReference type="eggNOG" id="ENOG502QPUW">
    <property type="taxonomic scope" value="Eukaryota"/>
</dbReference>
<dbReference type="KEGG" id="smo:SELMODRAFT_80582"/>
<dbReference type="OMA" id="NEQELCC"/>
<dbReference type="FunCoup" id="D8QWW5">
    <property type="interactions" value="1090"/>
</dbReference>
<dbReference type="InParanoid" id="D8QWW5"/>
<evidence type="ECO:0000256" key="1">
    <source>
        <dbReference type="SAM" id="Coils"/>
    </source>
</evidence>